<feature type="non-terminal residue" evidence="2">
    <location>
        <position position="90"/>
    </location>
</feature>
<evidence type="ECO:0000313" key="2">
    <source>
        <dbReference type="EMBL" id="CEK60184.1"/>
    </source>
</evidence>
<feature type="non-terminal residue" evidence="2">
    <location>
        <position position="1"/>
    </location>
</feature>
<dbReference type="AlphaFoldDB" id="A0A0B6YV30"/>
<sequence>VNTTISGTTTVQYQPVISSFRRKVTETPKESSSLPSLKLNLSSVEAVSSPECGNSPEIRYTLGRIRLNSGDGSLTSTPTSRRRRQTFCGG</sequence>
<proteinExistence type="predicted"/>
<feature type="compositionally biased region" description="Basic residues" evidence="1">
    <location>
        <begin position="80"/>
        <end position="90"/>
    </location>
</feature>
<organism evidence="2">
    <name type="scientific">Arion vulgaris</name>
    <dbReference type="NCBI Taxonomy" id="1028688"/>
    <lineage>
        <taxon>Eukaryota</taxon>
        <taxon>Metazoa</taxon>
        <taxon>Spiralia</taxon>
        <taxon>Lophotrochozoa</taxon>
        <taxon>Mollusca</taxon>
        <taxon>Gastropoda</taxon>
        <taxon>Heterobranchia</taxon>
        <taxon>Euthyneura</taxon>
        <taxon>Panpulmonata</taxon>
        <taxon>Eupulmonata</taxon>
        <taxon>Stylommatophora</taxon>
        <taxon>Helicina</taxon>
        <taxon>Arionoidea</taxon>
        <taxon>Arionidae</taxon>
        <taxon>Arion</taxon>
    </lineage>
</organism>
<protein>
    <submittedName>
        <fullName evidence="2">Uncharacterized protein</fullName>
    </submittedName>
</protein>
<feature type="region of interest" description="Disordered" evidence="1">
    <location>
        <begin position="67"/>
        <end position="90"/>
    </location>
</feature>
<dbReference type="EMBL" id="HACG01013319">
    <property type="protein sequence ID" value="CEK60184.1"/>
    <property type="molecule type" value="Transcribed_RNA"/>
</dbReference>
<reference evidence="2" key="1">
    <citation type="submission" date="2014-12" db="EMBL/GenBank/DDBJ databases">
        <title>Insight into the proteome of Arion vulgaris.</title>
        <authorList>
            <person name="Aradska J."/>
            <person name="Bulat T."/>
            <person name="Smidak R."/>
            <person name="Sarate P."/>
            <person name="Gangsoo J."/>
            <person name="Sialana F."/>
            <person name="Bilban M."/>
            <person name="Lubec G."/>
        </authorList>
    </citation>
    <scope>NUCLEOTIDE SEQUENCE</scope>
    <source>
        <tissue evidence="2">Skin</tissue>
    </source>
</reference>
<accession>A0A0B6YV30</accession>
<gene>
    <name evidence="2" type="primary">ORF38652</name>
</gene>
<name>A0A0B6YV30_9EUPU</name>
<evidence type="ECO:0000256" key="1">
    <source>
        <dbReference type="SAM" id="MobiDB-lite"/>
    </source>
</evidence>